<dbReference type="PRINTS" id="PR00313">
    <property type="entry name" value="CABNDNGRPT"/>
</dbReference>
<sequence length="263" mass="27878">MATITVYTAFGFDLKNVKFSGMLHGNPYQQTSSLFSVTYGSGTAYRDEYRGTGFTYDATGMLNGGAVESFGGFQSGKPSLTVKGISVPAASFVAAARTSSRSDDLALLKKALAGNDKITGGNGVYLLDKYVGDKLEGFGGNDVLYGRRGADRLYGGTGADTFVFKSAKDSTVALNGRDTIYDFSARQKDRIDLKAMDAKTTVSGNQSFTFIGKNGFHEKAGELRYNKVSGGAVVSGDVNGDGVADFAMYLKGISTVSKSYFML</sequence>
<dbReference type="Proteomes" id="UP000532010">
    <property type="component" value="Unassembled WGS sequence"/>
</dbReference>
<comment type="caution">
    <text evidence="6">The sequence shown here is derived from an EMBL/GenBank/DDBJ whole genome shotgun (WGS) entry which is preliminary data.</text>
</comment>
<gene>
    <name evidence="6" type="ORF">FHR70_003794</name>
</gene>
<dbReference type="PROSITE" id="PS00330">
    <property type="entry name" value="HEMOLYSIN_CALCIUM"/>
    <property type="match status" value="1"/>
</dbReference>
<accession>A0A7W4YZ57</accession>
<keyword evidence="3" id="KW-0964">Secreted</keyword>
<evidence type="ECO:0000256" key="1">
    <source>
        <dbReference type="ARBA" id="ARBA00001913"/>
    </source>
</evidence>
<keyword evidence="7" id="KW-1185">Reference proteome</keyword>
<dbReference type="InterPro" id="IPR001343">
    <property type="entry name" value="Hemolysn_Ca-bd"/>
</dbReference>
<feature type="domain" description="Peptidase M10 serralysin C-terminal" evidence="5">
    <location>
        <begin position="140"/>
        <end position="255"/>
    </location>
</feature>
<dbReference type="Pfam" id="PF08548">
    <property type="entry name" value="Peptidase_M10_C"/>
    <property type="match status" value="1"/>
</dbReference>
<dbReference type="EMBL" id="JACHWB010000005">
    <property type="protein sequence ID" value="MBB3020708.1"/>
    <property type="molecule type" value="Genomic_DNA"/>
</dbReference>
<evidence type="ECO:0000313" key="7">
    <source>
        <dbReference type="Proteomes" id="UP000532010"/>
    </source>
</evidence>
<dbReference type="Gene3D" id="2.150.10.10">
    <property type="entry name" value="Serralysin-like metalloprotease, C-terminal"/>
    <property type="match status" value="1"/>
</dbReference>
<comment type="cofactor">
    <cofactor evidence="1">
        <name>Ca(2+)</name>
        <dbReference type="ChEBI" id="CHEBI:29108"/>
    </cofactor>
</comment>
<evidence type="ECO:0000256" key="4">
    <source>
        <dbReference type="ARBA" id="ARBA00022737"/>
    </source>
</evidence>
<name>A0A7W4YZ57_9HYPH</name>
<dbReference type="InterPro" id="IPR013858">
    <property type="entry name" value="Peptidase_M10B_C"/>
</dbReference>
<evidence type="ECO:0000256" key="2">
    <source>
        <dbReference type="ARBA" id="ARBA00004613"/>
    </source>
</evidence>
<dbReference type="InterPro" id="IPR018511">
    <property type="entry name" value="Hemolysin-typ_Ca-bd_CS"/>
</dbReference>
<dbReference type="AlphaFoldDB" id="A0A7W4YZ57"/>
<dbReference type="GO" id="GO:0005509">
    <property type="term" value="F:calcium ion binding"/>
    <property type="evidence" value="ECO:0007669"/>
    <property type="project" value="InterPro"/>
</dbReference>
<comment type="subcellular location">
    <subcellularLocation>
        <location evidence="2">Secreted</location>
    </subcellularLocation>
</comment>
<organism evidence="6 7">
    <name type="scientific">Microvirga lupini</name>
    <dbReference type="NCBI Taxonomy" id="420324"/>
    <lineage>
        <taxon>Bacteria</taxon>
        <taxon>Pseudomonadati</taxon>
        <taxon>Pseudomonadota</taxon>
        <taxon>Alphaproteobacteria</taxon>
        <taxon>Hyphomicrobiales</taxon>
        <taxon>Methylobacteriaceae</taxon>
        <taxon>Microvirga</taxon>
    </lineage>
</organism>
<dbReference type="SUPFAM" id="SSF51120">
    <property type="entry name" value="beta-Roll"/>
    <property type="match status" value="1"/>
</dbReference>
<evidence type="ECO:0000259" key="5">
    <source>
        <dbReference type="Pfam" id="PF08548"/>
    </source>
</evidence>
<dbReference type="Pfam" id="PF00353">
    <property type="entry name" value="HemolysinCabind"/>
    <property type="match status" value="1"/>
</dbReference>
<keyword evidence="4" id="KW-0677">Repeat</keyword>
<dbReference type="RefSeq" id="WP_183452944.1">
    <property type="nucleotide sequence ID" value="NZ_JACHWB010000005.1"/>
</dbReference>
<protein>
    <recommendedName>
        <fullName evidence="5">Peptidase M10 serralysin C-terminal domain-containing protein</fullName>
    </recommendedName>
</protein>
<proteinExistence type="predicted"/>
<evidence type="ECO:0000313" key="6">
    <source>
        <dbReference type="EMBL" id="MBB3020708.1"/>
    </source>
</evidence>
<dbReference type="GO" id="GO:0005615">
    <property type="term" value="C:extracellular space"/>
    <property type="evidence" value="ECO:0007669"/>
    <property type="project" value="InterPro"/>
</dbReference>
<reference evidence="6 7" key="1">
    <citation type="submission" date="2020-08" db="EMBL/GenBank/DDBJ databases">
        <title>The Agave Microbiome: Exploring the role of microbial communities in plant adaptations to desert environments.</title>
        <authorList>
            <person name="Partida-Martinez L.P."/>
        </authorList>
    </citation>
    <scope>NUCLEOTIDE SEQUENCE [LARGE SCALE GENOMIC DNA]</scope>
    <source>
        <strain evidence="6 7">AT3.9</strain>
    </source>
</reference>
<dbReference type="InterPro" id="IPR011049">
    <property type="entry name" value="Serralysin-like_metalloprot_C"/>
</dbReference>
<evidence type="ECO:0000256" key="3">
    <source>
        <dbReference type="ARBA" id="ARBA00022525"/>
    </source>
</evidence>